<dbReference type="Pfam" id="PF06013">
    <property type="entry name" value="WXG100"/>
    <property type="match status" value="1"/>
</dbReference>
<protein>
    <recommendedName>
        <fullName evidence="3">WXG100 family type VII secretion target</fullName>
    </recommendedName>
</protein>
<dbReference type="InterPro" id="IPR010310">
    <property type="entry name" value="T7SS_ESAT-6-like"/>
</dbReference>
<reference evidence="1 2" key="1">
    <citation type="submission" date="2018-09" db="EMBL/GenBank/DDBJ databases">
        <title>Genome sequencing of Nocardioides immobilis CCTCC AB 2017083 for comparison to Nocardioides silvaticus.</title>
        <authorList>
            <person name="Li C."/>
            <person name="Wang G."/>
        </authorList>
    </citation>
    <scope>NUCLEOTIDE SEQUENCE [LARGE SCALE GENOMIC DNA]</scope>
    <source>
        <strain evidence="1 2">CCTCC AB 2017083</strain>
    </source>
</reference>
<dbReference type="Gene3D" id="1.10.287.1060">
    <property type="entry name" value="ESAT-6-like"/>
    <property type="match status" value="1"/>
</dbReference>
<evidence type="ECO:0000313" key="1">
    <source>
        <dbReference type="EMBL" id="RHW26721.1"/>
    </source>
</evidence>
<proteinExistence type="predicted"/>
<sequence length="105" mass="11273">MAKPDEFGQGDGTLSHAAGLVTEARTDFNAYSARLDGQIAGVQGRWGGRGAQAFFILHQAWIEKQRTIVTALDDFAGALTTTEQDNTATDDEVGATYRQLQGRLG</sequence>
<dbReference type="RefSeq" id="WP_118925717.1">
    <property type="nucleotide sequence ID" value="NZ_QXGH01000016.1"/>
</dbReference>
<dbReference type="OrthoDB" id="3253863at2"/>
<evidence type="ECO:0008006" key="3">
    <source>
        <dbReference type="Google" id="ProtNLM"/>
    </source>
</evidence>
<dbReference type="AlphaFoldDB" id="A0A417Y2B4"/>
<dbReference type="EMBL" id="QXGH01000016">
    <property type="protein sequence ID" value="RHW26721.1"/>
    <property type="molecule type" value="Genomic_DNA"/>
</dbReference>
<dbReference type="SUPFAM" id="SSF140453">
    <property type="entry name" value="EsxAB dimer-like"/>
    <property type="match status" value="1"/>
</dbReference>
<dbReference type="InterPro" id="IPR036689">
    <property type="entry name" value="ESAT-6-like_sf"/>
</dbReference>
<gene>
    <name evidence="1" type="ORF">D0Z08_13275</name>
</gene>
<name>A0A417Y2B4_9ACTN</name>
<evidence type="ECO:0000313" key="2">
    <source>
        <dbReference type="Proteomes" id="UP000283644"/>
    </source>
</evidence>
<keyword evidence="2" id="KW-1185">Reference proteome</keyword>
<accession>A0A417Y2B4</accession>
<dbReference type="Proteomes" id="UP000283644">
    <property type="component" value="Unassembled WGS sequence"/>
</dbReference>
<comment type="caution">
    <text evidence="1">The sequence shown here is derived from an EMBL/GenBank/DDBJ whole genome shotgun (WGS) entry which is preliminary data.</text>
</comment>
<organism evidence="1 2">
    <name type="scientific">Nocardioides immobilis</name>
    <dbReference type="NCBI Taxonomy" id="2049295"/>
    <lineage>
        <taxon>Bacteria</taxon>
        <taxon>Bacillati</taxon>
        <taxon>Actinomycetota</taxon>
        <taxon>Actinomycetes</taxon>
        <taxon>Propionibacteriales</taxon>
        <taxon>Nocardioidaceae</taxon>
        <taxon>Nocardioides</taxon>
    </lineage>
</organism>